<gene>
    <name evidence="3" type="ORF">URODEC1_LOCUS6893</name>
</gene>
<evidence type="ECO:0008006" key="5">
    <source>
        <dbReference type="Google" id="ProtNLM"/>
    </source>
</evidence>
<evidence type="ECO:0000313" key="3">
    <source>
        <dbReference type="EMBL" id="CAL4896858.1"/>
    </source>
</evidence>
<keyword evidence="2" id="KW-1133">Transmembrane helix</keyword>
<keyword evidence="2" id="KW-0812">Transmembrane</keyword>
<evidence type="ECO:0000256" key="1">
    <source>
        <dbReference type="SAM" id="MobiDB-lite"/>
    </source>
</evidence>
<sequence>MTARRGLEHASGRRFAKPEPSTTSPSPRLRRLCWMSLVLLTALSSASGAYAAKNIPRSEEGTCRFDLTSVAAFSCASSPPPSQSCCNALLHAIDQVPGSQVSGACCLCRYLKEKEDPVALATAYVMCNGKDKHIVAEWSLLSAIKRCSAECTRRSTSTADMGTSTSEDSPVVGAEDTPVVRTEESPVVPVHGNRKGIWIAVAAVIVMGAICFWYFRRFKAATSLTAQRRTSSQEAEPRAGRRRSVAPSSPAKLK</sequence>
<feature type="transmembrane region" description="Helical" evidence="2">
    <location>
        <begin position="196"/>
        <end position="215"/>
    </location>
</feature>
<feature type="compositionally biased region" description="Basic and acidic residues" evidence="1">
    <location>
        <begin position="1"/>
        <end position="11"/>
    </location>
</feature>
<evidence type="ECO:0000256" key="2">
    <source>
        <dbReference type="SAM" id="Phobius"/>
    </source>
</evidence>
<protein>
    <recommendedName>
        <fullName evidence="5">Bifunctional inhibitor/plant lipid transfer protein/seed storage helical domain-containing protein</fullName>
    </recommendedName>
</protein>
<feature type="region of interest" description="Disordered" evidence="1">
    <location>
        <begin position="226"/>
        <end position="254"/>
    </location>
</feature>
<feature type="region of interest" description="Disordered" evidence="1">
    <location>
        <begin position="1"/>
        <end position="27"/>
    </location>
</feature>
<dbReference type="EMBL" id="OZ075120">
    <property type="protein sequence ID" value="CAL4896858.1"/>
    <property type="molecule type" value="Genomic_DNA"/>
</dbReference>
<proteinExistence type="predicted"/>
<feature type="compositionally biased region" description="Polar residues" evidence="1">
    <location>
        <begin position="157"/>
        <end position="168"/>
    </location>
</feature>
<organism evidence="3 4">
    <name type="scientific">Urochloa decumbens</name>
    <dbReference type="NCBI Taxonomy" id="240449"/>
    <lineage>
        <taxon>Eukaryota</taxon>
        <taxon>Viridiplantae</taxon>
        <taxon>Streptophyta</taxon>
        <taxon>Embryophyta</taxon>
        <taxon>Tracheophyta</taxon>
        <taxon>Spermatophyta</taxon>
        <taxon>Magnoliopsida</taxon>
        <taxon>Liliopsida</taxon>
        <taxon>Poales</taxon>
        <taxon>Poaceae</taxon>
        <taxon>PACMAD clade</taxon>
        <taxon>Panicoideae</taxon>
        <taxon>Panicodae</taxon>
        <taxon>Paniceae</taxon>
        <taxon>Melinidinae</taxon>
        <taxon>Urochloa</taxon>
    </lineage>
</organism>
<accession>A0ABC8VUC2</accession>
<evidence type="ECO:0000313" key="4">
    <source>
        <dbReference type="Proteomes" id="UP001497457"/>
    </source>
</evidence>
<name>A0ABC8VUC2_9POAL</name>
<dbReference type="AlphaFoldDB" id="A0ABC8VUC2"/>
<dbReference type="Proteomes" id="UP001497457">
    <property type="component" value="Chromosome 10rd"/>
</dbReference>
<reference evidence="3" key="1">
    <citation type="submission" date="2024-10" db="EMBL/GenBank/DDBJ databases">
        <authorList>
            <person name="Ryan C."/>
        </authorList>
    </citation>
    <scope>NUCLEOTIDE SEQUENCE [LARGE SCALE GENOMIC DNA]</scope>
</reference>
<feature type="region of interest" description="Disordered" evidence="1">
    <location>
        <begin position="157"/>
        <end position="179"/>
    </location>
</feature>
<keyword evidence="4" id="KW-1185">Reference proteome</keyword>
<keyword evidence="2" id="KW-0472">Membrane</keyword>